<protein>
    <recommendedName>
        <fullName evidence="3">SLH domain-containing protein</fullName>
    </recommendedName>
</protein>
<evidence type="ECO:0000313" key="5">
    <source>
        <dbReference type="Proteomes" id="UP000199208"/>
    </source>
</evidence>
<dbReference type="InterPro" id="IPR001119">
    <property type="entry name" value="SLH_dom"/>
</dbReference>
<reference evidence="4 5" key="1">
    <citation type="submission" date="2016-10" db="EMBL/GenBank/DDBJ databases">
        <authorList>
            <person name="de Groot N.N."/>
        </authorList>
    </citation>
    <scope>NUCLEOTIDE SEQUENCE [LARGE SCALE GENOMIC DNA]</scope>
    <source>
        <strain evidence="4 5">DSM 2784</strain>
    </source>
</reference>
<proteinExistence type="predicted"/>
<evidence type="ECO:0000256" key="1">
    <source>
        <dbReference type="ARBA" id="ARBA00022729"/>
    </source>
</evidence>
<gene>
    <name evidence="4" type="ORF">SAMN03080599_01569</name>
</gene>
<keyword evidence="5" id="KW-1185">Reference proteome</keyword>
<evidence type="ECO:0000313" key="4">
    <source>
        <dbReference type="EMBL" id="SCZ79051.1"/>
    </source>
</evidence>
<dbReference type="RefSeq" id="WP_092590345.1">
    <property type="nucleotide sequence ID" value="NZ_FMWL01000006.1"/>
</dbReference>
<dbReference type="STRING" id="1120920.SAMN03080599_01569"/>
<sequence length="986" mass="108017">MKRVLSLVLALVLVLGMIPMGFADGHTAGEMLKGYGIIVGDETGDLNEDQNLNRAEMMVVLARMMGKGAEAEAFALPSTFTDLASFGWAVPWVAYAEMNEWTAGVGANMFNPAGNVTAQEAAVFLLKALGYEADVDFNWDNAVEFATAKGLFAGVDTAEKSPILRGDLFTMMVTALNTEVKDGSELLGIKLGYMEVTELEVVSVKALNLVQVEVKFNMPVDEESAEDFENYILTDEDGDDIFTDAEWEEAAFSLQSDEKTVVITMIGALEVDSDYEIDQQDEAILEIDGVKSADEELSIDDYVSDVFEFGDITIPKATKAEVIGNDTIKVYFSEPVVSVSDDDFEVEDGDYIIEDAYLVNNNTEANVVLYSELEEGKITIEVSGMEDFAGFNVVKTVFEIDVVEDNDAPVVTGYTDAKTKEVTLIFNEDIEELFDNDDYDFDYEYFYHTNSNNVVGNAEALADDADFVPFVIDGNELTLDFTDNPLPEGTAYVYVAADAVQDFWENANNKIVTKVEITVDNTAPVLEAIDVDLADNDVDVEITLEFSEDIAYDTIDDDAFMIVDEDGDEVGFDVENYSADTDEIVITLDDPADEVSGEFKITVQDLEDTSNNEIVKVTKTFAVDDLAAPVIEEFVATLYNPGDDDQMIKIDFDEKMATEGAYSVLNIEKYMVYVAGEGFVELSDLDVTPEIKLVDNGEAIEILIASTEDDEDGVNLVAGTDYLQIGRVADEAGNKATTLSGTIDLKSAGNVYVDSFEVTGENTVVITFDDKLTTFKAADLKFYAGTTTDTPLAYSRISTSVNSDNDTVVTVKLVEDIDYNAKLVVANEFVVLKIVDNESENYYGESIAFETGDYMEADDAYAPEIAEFDADEDEDLYVGTAPNEDDAKVLIQYTSDTSITLATITIEFTENIAQDSLSRLAFSVADAKVISVDSDGTNVVTIEIEAESGETFDGDERLVVTQKYAVSDMADNEFKSSTTLRPFVLK</sequence>
<dbReference type="PROSITE" id="PS51272">
    <property type="entry name" value="SLH"/>
    <property type="match status" value="1"/>
</dbReference>
<keyword evidence="1" id="KW-0732">Signal</keyword>
<evidence type="ECO:0000259" key="3">
    <source>
        <dbReference type="PROSITE" id="PS51272"/>
    </source>
</evidence>
<dbReference type="AlphaFoldDB" id="A0A1G5RZZ8"/>
<dbReference type="Pfam" id="PF00395">
    <property type="entry name" value="SLH"/>
    <property type="match status" value="1"/>
</dbReference>
<accession>A0A1G5RZZ8</accession>
<dbReference type="OrthoDB" id="2079983at2"/>
<dbReference type="EMBL" id="FMWL01000006">
    <property type="protein sequence ID" value="SCZ79051.1"/>
    <property type="molecule type" value="Genomic_DNA"/>
</dbReference>
<dbReference type="InterPro" id="IPR018247">
    <property type="entry name" value="EF_Hand_1_Ca_BS"/>
</dbReference>
<dbReference type="Gene3D" id="2.60.40.1220">
    <property type="match status" value="3"/>
</dbReference>
<evidence type="ECO:0000256" key="2">
    <source>
        <dbReference type="ARBA" id="ARBA00022737"/>
    </source>
</evidence>
<feature type="domain" description="SLH" evidence="3">
    <location>
        <begin position="76"/>
        <end position="139"/>
    </location>
</feature>
<dbReference type="PROSITE" id="PS00018">
    <property type="entry name" value="EF_HAND_1"/>
    <property type="match status" value="1"/>
</dbReference>
<dbReference type="Proteomes" id="UP000199208">
    <property type="component" value="Unassembled WGS sequence"/>
</dbReference>
<dbReference type="InterPro" id="IPR014755">
    <property type="entry name" value="Cu-Rt/internalin_Ig-like"/>
</dbReference>
<keyword evidence="2" id="KW-0677">Repeat</keyword>
<name>A0A1G5RZZ8_9FIRM</name>
<organism evidence="4 5">
    <name type="scientific">Acidaminobacter hydrogenoformans DSM 2784</name>
    <dbReference type="NCBI Taxonomy" id="1120920"/>
    <lineage>
        <taxon>Bacteria</taxon>
        <taxon>Bacillati</taxon>
        <taxon>Bacillota</taxon>
        <taxon>Clostridia</taxon>
        <taxon>Peptostreptococcales</taxon>
        <taxon>Acidaminobacteraceae</taxon>
        <taxon>Acidaminobacter</taxon>
    </lineage>
</organism>